<accession>A0ACC0D9Y7</accession>
<dbReference type="Proteomes" id="UP001497680">
    <property type="component" value="Unassembled WGS sequence"/>
</dbReference>
<sequence length="289" mass="31562">MRSIFMDRLGAERHGTEEASTYDAKHSKLNERLIEEIQTRLDWIGVEWANADDDDDSSQGDDEHEHEHDGSEGGPEKSHESAQPRKEVRLLDYACGTGMMTRALVPYTTQCVGIDISENMVAAYNARAEYQGLSPDEMHAVLGDLAAADGPRPPDLLLSFPPFDVAAVGGGFHHFADPELAALRLAERLRPGGVLLIWDFLPHGPRSGHHSVMHHGLSEDRVRKMFEQAGVGEGFELVVLGSGVSHGHGHGDGHGHDHGHGGDHGHSHDGHDGEPLRREVFLARGHKVL</sequence>
<gene>
    <name evidence="1" type="ORF">F4821DRAFT_257139</name>
</gene>
<keyword evidence="1" id="KW-0489">Methyltransferase</keyword>
<comment type="caution">
    <text evidence="1">The sequence shown here is derived from an EMBL/GenBank/DDBJ whole genome shotgun (WGS) entry which is preliminary data.</text>
</comment>
<evidence type="ECO:0000313" key="2">
    <source>
        <dbReference type="Proteomes" id="UP001497680"/>
    </source>
</evidence>
<keyword evidence="1" id="KW-0808">Transferase</keyword>
<protein>
    <submittedName>
        <fullName evidence="1">S-adenosyl-L-methionine-dependent methyltransferase</fullName>
    </submittedName>
</protein>
<evidence type="ECO:0000313" key="1">
    <source>
        <dbReference type="EMBL" id="KAI6089346.1"/>
    </source>
</evidence>
<organism evidence="1 2">
    <name type="scientific">Hypoxylon rubiginosum</name>
    <dbReference type="NCBI Taxonomy" id="110542"/>
    <lineage>
        <taxon>Eukaryota</taxon>
        <taxon>Fungi</taxon>
        <taxon>Dikarya</taxon>
        <taxon>Ascomycota</taxon>
        <taxon>Pezizomycotina</taxon>
        <taxon>Sordariomycetes</taxon>
        <taxon>Xylariomycetidae</taxon>
        <taxon>Xylariales</taxon>
        <taxon>Hypoxylaceae</taxon>
        <taxon>Hypoxylon</taxon>
    </lineage>
</organism>
<reference evidence="1 2" key="1">
    <citation type="journal article" date="2022" name="New Phytol.">
        <title>Ecological generalism drives hyperdiversity of secondary metabolite gene clusters in xylarialean endophytes.</title>
        <authorList>
            <person name="Franco M.E.E."/>
            <person name="Wisecaver J.H."/>
            <person name="Arnold A.E."/>
            <person name="Ju Y.M."/>
            <person name="Slot J.C."/>
            <person name="Ahrendt S."/>
            <person name="Moore L.P."/>
            <person name="Eastman K.E."/>
            <person name="Scott K."/>
            <person name="Konkel Z."/>
            <person name="Mondo S.J."/>
            <person name="Kuo A."/>
            <person name="Hayes R.D."/>
            <person name="Haridas S."/>
            <person name="Andreopoulos B."/>
            <person name="Riley R."/>
            <person name="LaButti K."/>
            <person name="Pangilinan J."/>
            <person name="Lipzen A."/>
            <person name="Amirebrahimi M."/>
            <person name="Yan J."/>
            <person name="Adam C."/>
            <person name="Keymanesh K."/>
            <person name="Ng V."/>
            <person name="Louie K."/>
            <person name="Northen T."/>
            <person name="Drula E."/>
            <person name="Henrissat B."/>
            <person name="Hsieh H.M."/>
            <person name="Youens-Clark K."/>
            <person name="Lutzoni F."/>
            <person name="Miadlikowska J."/>
            <person name="Eastwood D.C."/>
            <person name="Hamelin R.C."/>
            <person name="Grigoriev I.V."/>
            <person name="U'Ren J.M."/>
        </authorList>
    </citation>
    <scope>NUCLEOTIDE SEQUENCE [LARGE SCALE GENOMIC DNA]</scope>
    <source>
        <strain evidence="1 2">ER1909</strain>
    </source>
</reference>
<proteinExistence type="predicted"/>
<keyword evidence="2" id="KW-1185">Reference proteome</keyword>
<name>A0ACC0D9Y7_9PEZI</name>
<dbReference type="EMBL" id="MU394296">
    <property type="protein sequence ID" value="KAI6089346.1"/>
    <property type="molecule type" value="Genomic_DNA"/>
</dbReference>